<protein>
    <recommendedName>
        <fullName evidence="3 8">Diaminopimelate epimerase</fullName>
        <shortName evidence="8">DAP epimerase</shortName>
        <ecNumber evidence="3 8">5.1.1.7</ecNumber>
    </recommendedName>
    <alternativeName>
        <fullName evidence="8">PLP-independent amino acid racemase</fullName>
    </alternativeName>
</protein>
<dbReference type="InterPro" id="IPR018510">
    <property type="entry name" value="DAP_epimerase_AS"/>
</dbReference>
<feature type="binding site" evidence="8">
    <location>
        <position position="67"/>
    </location>
    <ligand>
        <name>substrate</name>
    </ligand>
</feature>
<dbReference type="PANTHER" id="PTHR31689:SF0">
    <property type="entry name" value="DIAMINOPIMELATE EPIMERASE"/>
    <property type="match status" value="1"/>
</dbReference>
<comment type="subunit">
    <text evidence="8">Homodimer.</text>
</comment>
<evidence type="ECO:0000256" key="5">
    <source>
        <dbReference type="ARBA" id="ARBA00023154"/>
    </source>
</evidence>
<evidence type="ECO:0000256" key="3">
    <source>
        <dbReference type="ARBA" id="ARBA00013080"/>
    </source>
</evidence>
<gene>
    <name evidence="8" type="primary">dapF</name>
    <name evidence="10" type="ORF">AKJ37_02000</name>
</gene>
<feature type="binding site" evidence="8">
    <location>
        <position position="11"/>
    </location>
    <ligand>
        <name>substrate</name>
    </ligand>
</feature>
<feature type="binding site" evidence="8">
    <location>
        <begin position="199"/>
        <end position="200"/>
    </location>
    <ligand>
        <name>substrate</name>
    </ligand>
</feature>
<dbReference type="EC" id="5.1.1.7" evidence="3 8"/>
<feature type="site" description="Could be important to modulate the pK values of the two catalytic cysteine residues" evidence="8">
    <location>
        <position position="149"/>
    </location>
</feature>
<keyword evidence="6 8" id="KW-0413">Isomerase</keyword>
<comment type="function">
    <text evidence="8">Catalyzes the stereoinversion of LL-2,6-diaminopimelate (L,L-DAP) to meso-diaminopimelate (meso-DAP), a precursor of L-lysine.</text>
</comment>
<evidence type="ECO:0000313" key="10">
    <source>
        <dbReference type="EMBL" id="KXA97920.1"/>
    </source>
</evidence>
<comment type="subcellular location">
    <subcellularLocation>
        <location evidence="8">Cytoplasm</location>
    </subcellularLocation>
</comment>
<evidence type="ECO:0000313" key="11">
    <source>
        <dbReference type="Proteomes" id="UP000070463"/>
    </source>
</evidence>
<dbReference type="GO" id="GO:0008837">
    <property type="term" value="F:diaminopimelate epimerase activity"/>
    <property type="evidence" value="ECO:0007669"/>
    <property type="project" value="UniProtKB-UniRule"/>
</dbReference>
<dbReference type="EMBL" id="LHXR01000015">
    <property type="protein sequence ID" value="KXA97920.1"/>
    <property type="molecule type" value="Genomic_DNA"/>
</dbReference>
<evidence type="ECO:0000256" key="1">
    <source>
        <dbReference type="ARBA" id="ARBA00005196"/>
    </source>
</evidence>
<evidence type="ECO:0000256" key="7">
    <source>
        <dbReference type="ARBA" id="ARBA00051712"/>
    </source>
</evidence>
<comment type="similarity">
    <text evidence="2 8">Belongs to the diaminopimelate epimerase family.</text>
</comment>
<feature type="binding site" evidence="8">
    <location>
        <position position="181"/>
    </location>
    <ligand>
        <name>substrate</name>
    </ligand>
</feature>
<organism evidence="10 11">
    <name type="scientific">candidate division MSBL1 archaeon SCGC-AAA259I09</name>
    <dbReference type="NCBI Taxonomy" id="1698267"/>
    <lineage>
        <taxon>Archaea</taxon>
        <taxon>Methanobacteriati</taxon>
        <taxon>Methanobacteriota</taxon>
        <taxon>candidate division MSBL1</taxon>
    </lineage>
</organism>
<comment type="catalytic activity">
    <reaction evidence="7 8">
        <text>(2S,6S)-2,6-diaminopimelate = meso-2,6-diaminopimelate</text>
        <dbReference type="Rhea" id="RHEA:15393"/>
        <dbReference type="ChEBI" id="CHEBI:57609"/>
        <dbReference type="ChEBI" id="CHEBI:57791"/>
        <dbReference type="EC" id="5.1.1.7"/>
    </reaction>
</comment>
<dbReference type="NCBIfam" id="TIGR00652">
    <property type="entry name" value="DapF"/>
    <property type="match status" value="1"/>
</dbReference>
<feature type="binding site" evidence="8">
    <location>
        <position position="147"/>
    </location>
    <ligand>
        <name>substrate</name>
    </ligand>
</feature>
<feature type="active site" evidence="9">
    <location>
        <position position="76"/>
    </location>
</feature>
<dbReference type="UniPathway" id="UPA00034">
    <property type="reaction ID" value="UER00025"/>
</dbReference>
<evidence type="ECO:0000256" key="6">
    <source>
        <dbReference type="ARBA" id="ARBA00023235"/>
    </source>
</evidence>
<feature type="active site" description="Proton acceptor" evidence="8">
    <location>
        <position position="208"/>
    </location>
</feature>
<dbReference type="PATRIC" id="fig|1698267.3.peg.450"/>
<dbReference type="Gene3D" id="3.10.310.10">
    <property type="entry name" value="Diaminopimelate Epimerase, Chain A, domain 1"/>
    <property type="match status" value="2"/>
</dbReference>
<sequence>MRIIKMHGLGNSQTIVPDFDEQLEEKKELSYGKIAKALCNPNFGVGSDQIIILLPSEKADFRIRIFNKDGSEAEMCGNGIRCVARYLFDRDMVGRILSIETKAGIKELKISEGDDGMKIEVDMGRGEIVEDVKKVQGFEGTFVSVGNPHFVIFTEDASKEMALMAGPDLENADEFQPDKTNVEFATLRTKNEIETYVWERGAGLTLACGTGACATAFAAVKKGFVDSRVKINLLGGKIEVRISNNDEIKMVGPTEYIFRGDVHEISKIYHNVLQAGSDS</sequence>
<dbReference type="Proteomes" id="UP000070463">
    <property type="component" value="Unassembled WGS sequence"/>
</dbReference>
<dbReference type="GO" id="GO:0005829">
    <property type="term" value="C:cytosol"/>
    <property type="evidence" value="ECO:0007669"/>
    <property type="project" value="TreeGrafter"/>
</dbReference>
<comment type="pathway">
    <text evidence="1 8">Amino-acid biosynthesis; L-lysine biosynthesis via DAP pathway; DL-2,6-diaminopimelate from LL-2,6-diaminopimelate: step 1/1.</text>
</comment>
<dbReference type="SUPFAM" id="SSF54506">
    <property type="entry name" value="Diaminopimelate epimerase-like"/>
    <property type="match status" value="2"/>
</dbReference>
<keyword evidence="8" id="KW-0963">Cytoplasm</keyword>
<accession>A0A133UUV9</accession>
<feature type="site" description="Could be important to modulate the pK values of the two catalytic cysteine residues" evidence="8">
    <location>
        <position position="199"/>
    </location>
</feature>
<evidence type="ECO:0000256" key="9">
    <source>
        <dbReference type="PROSITE-ProRule" id="PRU10125"/>
    </source>
</evidence>
<evidence type="ECO:0000256" key="2">
    <source>
        <dbReference type="ARBA" id="ARBA00010219"/>
    </source>
</evidence>
<feature type="binding site" evidence="8">
    <location>
        <begin position="209"/>
        <end position="210"/>
    </location>
    <ligand>
        <name>substrate</name>
    </ligand>
</feature>
<keyword evidence="4 8" id="KW-0028">Amino-acid biosynthesis</keyword>
<dbReference type="AlphaFoldDB" id="A0A133UUV9"/>
<dbReference type="PROSITE" id="PS01326">
    <property type="entry name" value="DAP_EPIMERASE"/>
    <property type="match status" value="1"/>
</dbReference>
<dbReference type="GO" id="GO:0009089">
    <property type="term" value="P:lysine biosynthetic process via diaminopimelate"/>
    <property type="evidence" value="ECO:0007669"/>
    <property type="project" value="UniProtKB-UniRule"/>
</dbReference>
<proteinExistence type="inferred from homology"/>
<dbReference type="InterPro" id="IPR001653">
    <property type="entry name" value="DAP_epimerase_DapF"/>
</dbReference>
<evidence type="ECO:0000256" key="4">
    <source>
        <dbReference type="ARBA" id="ARBA00022605"/>
    </source>
</evidence>
<evidence type="ECO:0000256" key="8">
    <source>
        <dbReference type="HAMAP-Rule" id="MF_00197"/>
    </source>
</evidence>
<feature type="binding site" evidence="8">
    <location>
        <position position="49"/>
    </location>
    <ligand>
        <name>substrate</name>
    </ligand>
</feature>
<dbReference type="PANTHER" id="PTHR31689">
    <property type="entry name" value="DIAMINOPIMELATE EPIMERASE, CHLOROPLASTIC"/>
    <property type="match status" value="1"/>
</dbReference>
<name>A0A133UUV9_9EURY</name>
<comment type="caution">
    <text evidence="10">The sequence shown here is derived from an EMBL/GenBank/DDBJ whole genome shotgun (WGS) entry which is preliminary data.</text>
</comment>
<dbReference type="Pfam" id="PF01678">
    <property type="entry name" value="DAP_epimerase"/>
    <property type="match status" value="2"/>
</dbReference>
<feature type="binding site" evidence="8">
    <location>
        <begin position="77"/>
        <end position="78"/>
    </location>
    <ligand>
        <name>substrate</name>
    </ligand>
</feature>
<dbReference type="HAMAP" id="MF_00197">
    <property type="entry name" value="DAP_epimerase"/>
    <property type="match status" value="1"/>
</dbReference>
<reference evidence="10 11" key="1">
    <citation type="journal article" date="2016" name="Sci. Rep.">
        <title>Metabolic traits of an uncultured archaeal lineage -MSBL1- from brine pools of the Red Sea.</title>
        <authorList>
            <person name="Mwirichia R."/>
            <person name="Alam I."/>
            <person name="Rashid M."/>
            <person name="Vinu M."/>
            <person name="Ba-Alawi W."/>
            <person name="Anthony Kamau A."/>
            <person name="Kamanda Ngugi D."/>
            <person name="Goker M."/>
            <person name="Klenk H.P."/>
            <person name="Bajic V."/>
            <person name="Stingl U."/>
        </authorList>
    </citation>
    <scope>NUCLEOTIDE SEQUENCE [LARGE SCALE GENOMIC DNA]</scope>
    <source>
        <strain evidence="10">SCGC-AAA259I09</strain>
    </source>
</reference>
<feature type="active site" description="Proton donor" evidence="8">
    <location>
        <position position="76"/>
    </location>
</feature>
<keyword evidence="11" id="KW-1185">Reference proteome</keyword>
<keyword evidence="5 8" id="KW-0457">Lysine biosynthesis</keyword>